<dbReference type="Gene3D" id="1.10.630.10">
    <property type="entry name" value="Cytochrome P450"/>
    <property type="match status" value="1"/>
</dbReference>
<dbReference type="GO" id="GO:0020037">
    <property type="term" value="F:heme binding"/>
    <property type="evidence" value="ECO:0007669"/>
    <property type="project" value="InterPro"/>
</dbReference>
<evidence type="ECO:0000256" key="5">
    <source>
        <dbReference type="ARBA" id="ARBA00023004"/>
    </source>
</evidence>
<dbReference type="PROSITE" id="PS00086">
    <property type="entry name" value="CYTOCHROME_P450"/>
    <property type="match status" value="1"/>
</dbReference>
<dbReference type="InterPro" id="IPR002401">
    <property type="entry name" value="Cyt_P450_E_grp-I"/>
</dbReference>
<comment type="cofactor">
    <cofactor evidence="1 6">
        <name>heme</name>
        <dbReference type="ChEBI" id="CHEBI:30413"/>
    </cofactor>
</comment>
<dbReference type="PANTHER" id="PTHR24305:SF166">
    <property type="entry name" value="CYTOCHROME P450 12A4, MITOCHONDRIAL-RELATED"/>
    <property type="match status" value="1"/>
</dbReference>
<keyword evidence="7" id="KW-0503">Monooxygenase</keyword>
<keyword evidence="5 6" id="KW-0408">Iron</keyword>
<dbReference type="GO" id="GO:0005506">
    <property type="term" value="F:iron ion binding"/>
    <property type="evidence" value="ECO:0007669"/>
    <property type="project" value="InterPro"/>
</dbReference>
<proteinExistence type="inferred from homology"/>
<dbReference type="SUPFAM" id="SSF48264">
    <property type="entry name" value="Cytochrome P450"/>
    <property type="match status" value="1"/>
</dbReference>
<dbReference type="GO" id="GO:0016705">
    <property type="term" value="F:oxidoreductase activity, acting on paired donors, with incorporation or reduction of molecular oxygen"/>
    <property type="evidence" value="ECO:0007669"/>
    <property type="project" value="InterPro"/>
</dbReference>
<dbReference type="InterPro" id="IPR036396">
    <property type="entry name" value="Cyt_P450_sf"/>
</dbReference>
<dbReference type="InterPro" id="IPR017972">
    <property type="entry name" value="Cyt_P450_CS"/>
</dbReference>
<keyword evidence="3 6" id="KW-0349">Heme</keyword>
<sequence>MASIITTAALVYALYLLSYLCRSILSLVRNVRIAKQIGIPVVWSPVSSFNPLWIITCKRVAPFFQRLPFGLGDWTRYSTLDWTWIDRTTGGTESTVHKQYGFTFVNATPRDVEIHTCDHHVSDQILRKYTNDFPKISHYAILDVLGTSLVSSDGDDWTRHRKATVATLSDRTNGLVWAEALRQTRQMVQYYEAVSQGRILDPIEDIRELYLHVFTRVCYGVAYDFKQQEQIPAGHSLSYKTCLYTSIRGILMLRLIPWSIMRLSNLPLPSKVRTFRQAIIEMQQYLDEMITTSQSLISGDNTRKSQNLLSFMVERSKESQYRPKTDVWLNESEIRGNLFTYALGGHESSAHTFSFALYLLSAYPETQDWLIQEIDQVIASDASWMSEEAFMGLYSRLPRCQAVILETLRLYPSVTVVPKCTTSAAVTLSINGSNRRIPPNTNVFVNMPSIQVRESIWGSGAGLWNPGRWIARPTADDGQKHERVQPPPDGAFLAWSEGKRACPGRRFSQVGLVAALAAMFSSHRLEVMPNEGESSAEARMRANAAVNSSYAVMTVHMYDPYSVKIRLVKRENGSGHEAGAGKLETDNLIN</sequence>
<evidence type="ECO:0000313" key="9">
    <source>
        <dbReference type="Proteomes" id="UP000008782"/>
    </source>
</evidence>
<comment type="similarity">
    <text evidence="2 7">Belongs to the cytochrome P450 family.</text>
</comment>
<evidence type="ECO:0000256" key="4">
    <source>
        <dbReference type="ARBA" id="ARBA00022723"/>
    </source>
</evidence>
<keyword evidence="4 6" id="KW-0479">Metal-binding</keyword>
<dbReference type="PRINTS" id="PR00463">
    <property type="entry name" value="EP450I"/>
</dbReference>
<dbReference type="Pfam" id="PF00067">
    <property type="entry name" value="p450"/>
    <property type="match status" value="1"/>
</dbReference>
<dbReference type="eggNOG" id="KOG0157">
    <property type="taxonomic scope" value="Eukaryota"/>
</dbReference>
<feature type="binding site" description="axial binding residue" evidence="6">
    <location>
        <position position="502"/>
    </location>
    <ligand>
        <name>heme</name>
        <dbReference type="ChEBI" id="CHEBI:30413"/>
    </ligand>
    <ligandPart>
        <name>Fe</name>
        <dbReference type="ChEBI" id="CHEBI:18248"/>
    </ligandPart>
</feature>
<dbReference type="EMBL" id="GG697514">
    <property type="protein sequence ID" value="EFQ36765.1"/>
    <property type="molecule type" value="Genomic_DNA"/>
</dbReference>
<accession>E3R0X7</accession>
<keyword evidence="9" id="KW-1185">Reference proteome</keyword>
<evidence type="ECO:0000256" key="6">
    <source>
        <dbReference type="PIRSR" id="PIRSR602401-1"/>
    </source>
</evidence>
<evidence type="ECO:0000256" key="2">
    <source>
        <dbReference type="ARBA" id="ARBA00010617"/>
    </source>
</evidence>
<evidence type="ECO:0000256" key="7">
    <source>
        <dbReference type="RuleBase" id="RU000461"/>
    </source>
</evidence>
<protein>
    <submittedName>
        <fullName evidence="8">Cytochrome P450</fullName>
    </submittedName>
</protein>
<dbReference type="OrthoDB" id="1470350at2759"/>
<dbReference type="STRING" id="645133.E3R0X7"/>
<dbReference type="Proteomes" id="UP000008782">
    <property type="component" value="Unassembled WGS sequence"/>
</dbReference>
<reference evidence="9" key="1">
    <citation type="journal article" date="2012" name="Nat. Genet.">
        <title>Lifestyle transitions in plant pathogenic Colletotrichum fungi deciphered by genome and transcriptome analyses.</title>
        <authorList>
            <person name="O'Connell R.J."/>
            <person name="Thon M.R."/>
            <person name="Hacquard S."/>
            <person name="Amyotte S.G."/>
            <person name="Kleemann J."/>
            <person name="Torres M.F."/>
            <person name="Damm U."/>
            <person name="Buiate E.A."/>
            <person name="Epstein L."/>
            <person name="Alkan N."/>
            <person name="Altmueller J."/>
            <person name="Alvarado-Balderrama L."/>
            <person name="Bauser C.A."/>
            <person name="Becker C."/>
            <person name="Birren B.W."/>
            <person name="Chen Z."/>
            <person name="Choi J."/>
            <person name="Crouch J.A."/>
            <person name="Duvick J.P."/>
            <person name="Farman M.A."/>
            <person name="Gan P."/>
            <person name="Heiman D."/>
            <person name="Henrissat B."/>
            <person name="Howard R.J."/>
            <person name="Kabbage M."/>
            <person name="Koch C."/>
            <person name="Kracher B."/>
            <person name="Kubo Y."/>
            <person name="Law A.D."/>
            <person name="Lebrun M.-H."/>
            <person name="Lee Y.-H."/>
            <person name="Miyara I."/>
            <person name="Moore N."/>
            <person name="Neumann U."/>
            <person name="Nordstroem K."/>
            <person name="Panaccione D.G."/>
            <person name="Panstruga R."/>
            <person name="Place M."/>
            <person name="Proctor R.H."/>
            <person name="Prusky D."/>
            <person name="Rech G."/>
            <person name="Reinhardt R."/>
            <person name="Rollins J.A."/>
            <person name="Rounsley S."/>
            <person name="Schardl C.L."/>
            <person name="Schwartz D.C."/>
            <person name="Shenoy N."/>
            <person name="Shirasu K."/>
            <person name="Sikhakolli U.R."/>
            <person name="Stueber K."/>
            <person name="Sukno S.A."/>
            <person name="Sweigard J.A."/>
            <person name="Takano Y."/>
            <person name="Takahara H."/>
            <person name="Trail F."/>
            <person name="van der Does H.C."/>
            <person name="Voll L.M."/>
            <person name="Will I."/>
            <person name="Young S."/>
            <person name="Zeng Q."/>
            <person name="Zhang J."/>
            <person name="Zhou S."/>
            <person name="Dickman M.B."/>
            <person name="Schulze-Lefert P."/>
            <person name="Ver Loren van Themaat E."/>
            <person name="Ma L.-J."/>
            <person name="Vaillancourt L.J."/>
        </authorList>
    </citation>
    <scope>NUCLEOTIDE SEQUENCE [LARGE SCALE GENOMIC DNA]</scope>
    <source>
        <strain evidence="9">M1.001 / M2 / FGSC 10212</strain>
    </source>
</reference>
<dbReference type="GeneID" id="24417267"/>
<dbReference type="AlphaFoldDB" id="E3R0X7"/>
<evidence type="ECO:0000256" key="1">
    <source>
        <dbReference type="ARBA" id="ARBA00001971"/>
    </source>
</evidence>
<evidence type="ECO:0000256" key="3">
    <source>
        <dbReference type="ARBA" id="ARBA00022617"/>
    </source>
</evidence>
<dbReference type="InterPro" id="IPR050121">
    <property type="entry name" value="Cytochrome_P450_monoxygenase"/>
</dbReference>
<dbReference type="InterPro" id="IPR001128">
    <property type="entry name" value="Cyt_P450"/>
</dbReference>
<name>E3R0X7_COLGM</name>
<dbReference type="PANTHER" id="PTHR24305">
    <property type="entry name" value="CYTOCHROME P450"/>
    <property type="match status" value="1"/>
</dbReference>
<dbReference type="PRINTS" id="PR00385">
    <property type="entry name" value="P450"/>
</dbReference>
<gene>
    <name evidence="8" type="ORF">GLRG_11904</name>
</gene>
<dbReference type="RefSeq" id="XP_008100785.1">
    <property type="nucleotide sequence ID" value="XM_008102594.1"/>
</dbReference>
<dbReference type="VEuPathDB" id="FungiDB:GLRG_11904"/>
<organism evidence="9">
    <name type="scientific">Colletotrichum graminicola (strain M1.001 / M2 / FGSC 10212)</name>
    <name type="common">Maize anthracnose fungus</name>
    <name type="synonym">Glomerella graminicola</name>
    <dbReference type="NCBI Taxonomy" id="645133"/>
    <lineage>
        <taxon>Eukaryota</taxon>
        <taxon>Fungi</taxon>
        <taxon>Dikarya</taxon>
        <taxon>Ascomycota</taxon>
        <taxon>Pezizomycotina</taxon>
        <taxon>Sordariomycetes</taxon>
        <taxon>Hypocreomycetidae</taxon>
        <taxon>Glomerellales</taxon>
        <taxon>Glomerellaceae</taxon>
        <taxon>Colletotrichum</taxon>
        <taxon>Colletotrichum graminicola species complex</taxon>
    </lineage>
</organism>
<dbReference type="GO" id="GO:0004497">
    <property type="term" value="F:monooxygenase activity"/>
    <property type="evidence" value="ECO:0007669"/>
    <property type="project" value="UniProtKB-KW"/>
</dbReference>
<dbReference type="HOGENOM" id="CLU_001570_25_2_1"/>
<keyword evidence="7" id="KW-0560">Oxidoreductase</keyword>
<evidence type="ECO:0000313" key="8">
    <source>
        <dbReference type="EMBL" id="EFQ36765.1"/>
    </source>
</evidence>